<feature type="region of interest" description="Disordered" evidence="2">
    <location>
        <begin position="1"/>
        <end position="21"/>
    </location>
</feature>
<feature type="region of interest" description="Disordered" evidence="2">
    <location>
        <begin position="339"/>
        <end position="367"/>
    </location>
</feature>
<gene>
    <name evidence="3" type="ORF">HII31_02934</name>
</gene>
<proteinExistence type="predicted"/>
<reference evidence="3" key="1">
    <citation type="submission" date="2020-04" db="EMBL/GenBank/DDBJ databases">
        <title>Draft genome resource of the tomato pathogen Pseudocercospora fuligena.</title>
        <authorList>
            <person name="Zaccaron A."/>
        </authorList>
    </citation>
    <scope>NUCLEOTIDE SEQUENCE</scope>
    <source>
        <strain evidence="3">PF001</strain>
    </source>
</reference>
<evidence type="ECO:0000313" key="4">
    <source>
        <dbReference type="Proteomes" id="UP000660729"/>
    </source>
</evidence>
<dbReference type="EMBL" id="JABCIY010000038">
    <property type="protein sequence ID" value="KAF7195616.1"/>
    <property type="molecule type" value="Genomic_DNA"/>
</dbReference>
<accession>A0A8H6RNJ2</accession>
<feature type="compositionally biased region" description="Basic and acidic residues" evidence="2">
    <location>
        <begin position="349"/>
        <end position="360"/>
    </location>
</feature>
<dbReference type="OrthoDB" id="3438382at2759"/>
<keyword evidence="1" id="KW-0175">Coiled coil</keyword>
<feature type="coiled-coil region" evidence="1">
    <location>
        <begin position="184"/>
        <end position="248"/>
    </location>
</feature>
<keyword evidence="4" id="KW-1185">Reference proteome</keyword>
<organism evidence="3 4">
    <name type="scientific">Pseudocercospora fuligena</name>
    <dbReference type="NCBI Taxonomy" id="685502"/>
    <lineage>
        <taxon>Eukaryota</taxon>
        <taxon>Fungi</taxon>
        <taxon>Dikarya</taxon>
        <taxon>Ascomycota</taxon>
        <taxon>Pezizomycotina</taxon>
        <taxon>Dothideomycetes</taxon>
        <taxon>Dothideomycetidae</taxon>
        <taxon>Mycosphaerellales</taxon>
        <taxon>Mycosphaerellaceae</taxon>
        <taxon>Pseudocercospora</taxon>
    </lineage>
</organism>
<name>A0A8H6RNJ2_9PEZI</name>
<dbReference type="AlphaFoldDB" id="A0A8H6RNJ2"/>
<dbReference type="Proteomes" id="UP000660729">
    <property type="component" value="Unassembled WGS sequence"/>
</dbReference>
<feature type="coiled-coil region" evidence="1">
    <location>
        <begin position="55"/>
        <end position="117"/>
    </location>
</feature>
<protein>
    <submittedName>
        <fullName evidence="3">Uncharacterized protein</fullName>
    </submittedName>
</protein>
<evidence type="ECO:0000256" key="1">
    <source>
        <dbReference type="SAM" id="Coils"/>
    </source>
</evidence>
<evidence type="ECO:0000313" key="3">
    <source>
        <dbReference type="EMBL" id="KAF7195616.1"/>
    </source>
</evidence>
<feature type="coiled-coil region" evidence="1">
    <location>
        <begin position="297"/>
        <end position="324"/>
    </location>
</feature>
<comment type="caution">
    <text evidence="3">The sequence shown here is derived from an EMBL/GenBank/DDBJ whole genome shotgun (WGS) entry which is preliminary data.</text>
</comment>
<evidence type="ECO:0000256" key="2">
    <source>
        <dbReference type="SAM" id="MobiDB-lite"/>
    </source>
</evidence>
<dbReference type="Gene3D" id="1.20.5.340">
    <property type="match status" value="1"/>
</dbReference>
<sequence>MAFNGDPRKRPATKSPESDALAIQKRAPVAPMAPSKQDSHINTALSNFMNTSIALAKLDLKLDAAKEVLAAKKREYNNLLPQFAAFPAIKEEKTRAKTAAEQAVANLQLRMQQERTASQHVIAALGDVIGSKATAVPALSQDEKCSLGRVKFLHESALKCENRLDALESATGASSATTSGGADLSDLTARVDALEKNVDETQNETFETIDKMLNETLEKKDKEIASDLNALHTQLKALNDNLEAKDKINVAEFETLRTHITDSDKVQYQNAEAINDSLKRLGIVEAATEKASTAEGLATVEANVTALEERIKKVEAKKKFKSANDGEVAGMLKFQPVVYSESEDSSDSEAEKQPEKEKNGTKSANPKGMQLVKGEIERLKFMTRQHETRLNNLTTDEVVKQMGDIYSNLYPQARNFEGTANHLNGQLAQMSINLGSIIGDLTALTGQIDALSLRVDTHDKAVSDGQNGMTKLSGDIQQVSETVKQLISRFSKMNE</sequence>